<evidence type="ECO:0000313" key="7">
    <source>
        <dbReference type="Proteomes" id="UP001642464"/>
    </source>
</evidence>
<dbReference type="PANTHER" id="PTHR11452:SF83">
    <property type="entry name" value="ALPHA-GALACTOSIDASE"/>
    <property type="match status" value="1"/>
</dbReference>
<dbReference type="InterPro" id="IPR002241">
    <property type="entry name" value="Glyco_hydro_27"/>
</dbReference>
<dbReference type="PANTHER" id="PTHR11452">
    <property type="entry name" value="ALPHA-GALACTOSIDASE/ALPHA-N-ACETYLGALACTOSAMINIDASE"/>
    <property type="match status" value="1"/>
</dbReference>
<comment type="catalytic activity">
    <reaction evidence="4">
        <text>Hydrolysis of terminal, non-reducing alpha-D-galactose residues in alpha-D-galactosides, including galactose oligosaccharides, galactomannans and galactolipids.</text>
        <dbReference type="EC" id="3.2.1.22"/>
    </reaction>
</comment>
<feature type="region of interest" description="Disordered" evidence="5">
    <location>
        <begin position="463"/>
        <end position="484"/>
    </location>
</feature>
<gene>
    <name evidence="6" type="ORF">SCF082_LOCUS22014</name>
</gene>
<proteinExistence type="inferred from homology"/>
<feature type="non-terminal residue" evidence="6">
    <location>
        <position position="573"/>
    </location>
</feature>
<dbReference type="InterPro" id="IPR017853">
    <property type="entry name" value="GH"/>
</dbReference>
<dbReference type="Gene3D" id="3.20.20.70">
    <property type="entry name" value="Aldolase class I"/>
    <property type="match status" value="2"/>
</dbReference>
<evidence type="ECO:0000256" key="3">
    <source>
        <dbReference type="ARBA" id="ARBA00023295"/>
    </source>
</evidence>
<comment type="similarity">
    <text evidence="1 4">Belongs to the glycosyl hydrolase 27 family.</text>
</comment>
<protein>
    <recommendedName>
        <fullName evidence="4">Alpha-galactosidase</fullName>
        <ecNumber evidence="4">3.2.1.22</ecNumber>
    </recommendedName>
    <alternativeName>
        <fullName evidence="4">Melibiase</fullName>
    </alternativeName>
</protein>
<dbReference type="EMBL" id="CAXAMM010015769">
    <property type="protein sequence ID" value="CAK9037127.1"/>
    <property type="molecule type" value="Genomic_DNA"/>
</dbReference>
<dbReference type="PRINTS" id="PR00740">
    <property type="entry name" value="GLHYDRLASE27"/>
</dbReference>
<feature type="non-terminal residue" evidence="6">
    <location>
        <position position="1"/>
    </location>
</feature>
<dbReference type="Pfam" id="PF16499">
    <property type="entry name" value="Melibiase_2"/>
    <property type="match status" value="2"/>
</dbReference>
<evidence type="ECO:0000256" key="5">
    <source>
        <dbReference type="SAM" id="MobiDB-lite"/>
    </source>
</evidence>
<comment type="caution">
    <text evidence="6">The sequence shown here is derived from an EMBL/GenBank/DDBJ whole genome shotgun (WGS) entry which is preliminary data.</text>
</comment>
<evidence type="ECO:0000256" key="2">
    <source>
        <dbReference type="ARBA" id="ARBA00022801"/>
    </source>
</evidence>
<feature type="region of interest" description="Disordered" evidence="5">
    <location>
        <begin position="532"/>
        <end position="558"/>
    </location>
</feature>
<keyword evidence="4" id="KW-1015">Disulfide bond</keyword>
<reference evidence="6 7" key="1">
    <citation type="submission" date="2024-02" db="EMBL/GenBank/DDBJ databases">
        <authorList>
            <person name="Chen Y."/>
            <person name="Shah S."/>
            <person name="Dougan E. K."/>
            <person name="Thang M."/>
            <person name="Chan C."/>
        </authorList>
    </citation>
    <scope>NUCLEOTIDE SEQUENCE [LARGE SCALE GENOMIC DNA]</scope>
</reference>
<accession>A0ABP0LEG2</accession>
<dbReference type="EC" id="3.2.1.22" evidence="4"/>
<keyword evidence="2 4" id="KW-0378">Hydrolase</keyword>
<sequence length="573" mass="62744">MPTCGMIGRLVEALNIETSGHLEFWAAHEPGSDGKVFPFTRPTIDARRPVKLLSRRNTESESGRFLKQGSAGFSLKPGEEYKFCWCLVVGREIQRVLAGQLFEADGAELEEAESFHREELPMLFPTGAPEAESGPGCRMIELADAEALGPGDGYAFTGHLDLFNIARAKDPARGGSRGRCFEVLGRTGRPELFFEAAVGWCGGAEWVQKRPTDSPPEGLFLNVRQPSIVPRCEGHLAWRYAAVALENGLALTPPMGWMTWQRYRCNMDCDSDPSTCINEQLIKEMADRMAEAARGERSPVRGYFCVAVPISGREGKGLKFATYGDIGAKTCQGFTGFQGSGRPGEFGAFLFIISFLTVAEADAQTFAEWKVDYLKVDGCFESPKDMARDYPAFGAALNQTGRPIVYSCSWPAYMPSHCEKSDHCMDSLVEHCNLWRNFDDVARLGTIGPGQLGLGALAEAEEEGEEHRQLLAPPQRQRRDGPRCRAGALERSRHAAGGRLWSFALAGADPVRAVGHLGCTALHVQQFERHQAKLQGDPVEPGDHRGESGPVGTPGLLRGRLRWRSSHLGEALG</sequence>
<keyword evidence="7" id="KW-1185">Reference proteome</keyword>
<dbReference type="Proteomes" id="UP001642464">
    <property type="component" value="Unassembled WGS sequence"/>
</dbReference>
<evidence type="ECO:0000256" key="1">
    <source>
        <dbReference type="ARBA" id="ARBA00009743"/>
    </source>
</evidence>
<organism evidence="6 7">
    <name type="scientific">Durusdinium trenchii</name>
    <dbReference type="NCBI Taxonomy" id="1381693"/>
    <lineage>
        <taxon>Eukaryota</taxon>
        <taxon>Sar</taxon>
        <taxon>Alveolata</taxon>
        <taxon>Dinophyceae</taxon>
        <taxon>Suessiales</taxon>
        <taxon>Symbiodiniaceae</taxon>
        <taxon>Durusdinium</taxon>
    </lineage>
</organism>
<dbReference type="SUPFAM" id="SSF51445">
    <property type="entry name" value="(Trans)glycosidases"/>
    <property type="match status" value="1"/>
</dbReference>
<dbReference type="InterPro" id="IPR013785">
    <property type="entry name" value="Aldolase_TIM"/>
</dbReference>
<evidence type="ECO:0000256" key="4">
    <source>
        <dbReference type="RuleBase" id="RU361168"/>
    </source>
</evidence>
<name>A0ABP0LEG2_9DINO</name>
<evidence type="ECO:0000313" key="6">
    <source>
        <dbReference type="EMBL" id="CAK9037127.1"/>
    </source>
</evidence>
<keyword evidence="3 4" id="KW-0326">Glycosidase</keyword>